<keyword evidence="7" id="KW-0812">Transmembrane</keyword>
<name>A0AA49JJ84_9BACT</name>
<comment type="catalytic activity">
    <reaction evidence="1">
        <text>ATP + protein L-histidine = ADP + protein N-phospho-L-histidine.</text>
        <dbReference type="EC" id="2.7.13.3"/>
    </reaction>
</comment>
<gene>
    <name evidence="9" type="ORF">K4G66_09735</name>
</gene>
<keyword evidence="7" id="KW-1133">Transmembrane helix</keyword>
<dbReference type="SMART" id="SM00388">
    <property type="entry name" value="HisKA"/>
    <property type="match status" value="1"/>
</dbReference>
<dbReference type="GO" id="GO:0000155">
    <property type="term" value="F:phosphorelay sensor kinase activity"/>
    <property type="evidence" value="ECO:0007669"/>
    <property type="project" value="InterPro"/>
</dbReference>
<dbReference type="InterPro" id="IPR003661">
    <property type="entry name" value="HisK_dim/P_dom"/>
</dbReference>
<dbReference type="InterPro" id="IPR005467">
    <property type="entry name" value="His_kinase_dom"/>
</dbReference>
<keyword evidence="5 9" id="KW-0418">Kinase</keyword>
<dbReference type="PROSITE" id="PS50109">
    <property type="entry name" value="HIS_KIN"/>
    <property type="match status" value="1"/>
</dbReference>
<dbReference type="EMBL" id="CP120682">
    <property type="protein sequence ID" value="WKN38982.1"/>
    <property type="molecule type" value="Genomic_DNA"/>
</dbReference>
<evidence type="ECO:0000259" key="8">
    <source>
        <dbReference type="PROSITE" id="PS50109"/>
    </source>
</evidence>
<evidence type="ECO:0000313" key="9">
    <source>
        <dbReference type="EMBL" id="WKN38982.1"/>
    </source>
</evidence>
<dbReference type="PRINTS" id="PR00344">
    <property type="entry name" value="BCTRLSENSOR"/>
</dbReference>
<dbReference type="InterPro" id="IPR036890">
    <property type="entry name" value="HATPase_C_sf"/>
</dbReference>
<evidence type="ECO:0000256" key="1">
    <source>
        <dbReference type="ARBA" id="ARBA00000085"/>
    </source>
</evidence>
<dbReference type="FunFam" id="3.30.565.10:FF:000006">
    <property type="entry name" value="Sensor histidine kinase WalK"/>
    <property type="match status" value="1"/>
</dbReference>
<keyword evidence="6" id="KW-0902">Two-component regulatory system</keyword>
<reference evidence="9" key="1">
    <citation type="journal article" date="2023" name="Comput. Struct. Biotechnol. J.">
        <title>Discovery of a novel marine Bacteroidetes with a rich repertoire of carbohydrate-active enzymes.</title>
        <authorList>
            <person name="Chen B."/>
            <person name="Liu G."/>
            <person name="Chen Q."/>
            <person name="Wang H."/>
            <person name="Liu L."/>
            <person name="Tang K."/>
        </authorList>
    </citation>
    <scope>NUCLEOTIDE SEQUENCE</scope>
    <source>
        <strain evidence="9">TK19036</strain>
    </source>
</reference>
<accession>A0AA49JJ84</accession>
<evidence type="ECO:0000256" key="4">
    <source>
        <dbReference type="ARBA" id="ARBA00022679"/>
    </source>
</evidence>
<dbReference type="PANTHER" id="PTHR43711:SF1">
    <property type="entry name" value="HISTIDINE KINASE 1"/>
    <property type="match status" value="1"/>
</dbReference>
<reference evidence="9" key="2">
    <citation type="journal article" date="2024" name="Antonie Van Leeuwenhoek">
        <title>Roseihalotalea indica gen. nov., sp. nov., a halophilic Bacteroidetes from mesopelagic Southwest Indian Ocean with higher carbohydrate metabolic potential.</title>
        <authorList>
            <person name="Chen B."/>
            <person name="Zhang M."/>
            <person name="Lin D."/>
            <person name="Ye J."/>
            <person name="Tang K."/>
        </authorList>
    </citation>
    <scope>NUCLEOTIDE SEQUENCE</scope>
    <source>
        <strain evidence="9">TK19036</strain>
    </source>
</reference>
<dbReference type="Gene3D" id="3.30.565.10">
    <property type="entry name" value="Histidine kinase-like ATPase, C-terminal domain"/>
    <property type="match status" value="1"/>
</dbReference>
<keyword evidence="3" id="KW-0597">Phosphoprotein</keyword>
<dbReference type="InterPro" id="IPR036097">
    <property type="entry name" value="HisK_dim/P_sf"/>
</dbReference>
<keyword evidence="7" id="KW-0472">Membrane</keyword>
<dbReference type="SUPFAM" id="SSF55874">
    <property type="entry name" value="ATPase domain of HSP90 chaperone/DNA topoisomerase II/histidine kinase"/>
    <property type="match status" value="1"/>
</dbReference>
<dbReference type="Pfam" id="PF02518">
    <property type="entry name" value="HATPase_c"/>
    <property type="match status" value="1"/>
</dbReference>
<evidence type="ECO:0000256" key="5">
    <source>
        <dbReference type="ARBA" id="ARBA00022777"/>
    </source>
</evidence>
<evidence type="ECO:0000256" key="7">
    <source>
        <dbReference type="SAM" id="Phobius"/>
    </source>
</evidence>
<organism evidence="9">
    <name type="scientific">Roseihalotalea indica</name>
    <dbReference type="NCBI Taxonomy" id="2867963"/>
    <lineage>
        <taxon>Bacteria</taxon>
        <taxon>Pseudomonadati</taxon>
        <taxon>Bacteroidota</taxon>
        <taxon>Cytophagia</taxon>
        <taxon>Cytophagales</taxon>
        <taxon>Catalimonadaceae</taxon>
        <taxon>Roseihalotalea</taxon>
    </lineage>
</organism>
<dbReference type="Pfam" id="PF00512">
    <property type="entry name" value="HisKA"/>
    <property type="match status" value="1"/>
</dbReference>
<feature type="domain" description="Histidine kinase" evidence="8">
    <location>
        <begin position="307"/>
        <end position="526"/>
    </location>
</feature>
<dbReference type="EC" id="2.7.13.3" evidence="2"/>
<dbReference type="InterPro" id="IPR003594">
    <property type="entry name" value="HATPase_dom"/>
</dbReference>
<dbReference type="AlphaFoldDB" id="A0AA49JJ84"/>
<feature type="transmembrane region" description="Helical" evidence="7">
    <location>
        <begin position="266"/>
        <end position="292"/>
    </location>
</feature>
<protein>
    <recommendedName>
        <fullName evidence="2">histidine kinase</fullName>
        <ecNumber evidence="2">2.7.13.3</ecNumber>
    </recommendedName>
</protein>
<evidence type="ECO:0000256" key="3">
    <source>
        <dbReference type="ARBA" id="ARBA00022553"/>
    </source>
</evidence>
<dbReference type="CDD" id="cd00075">
    <property type="entry name" value="HATPase"/>
    <property type="match status" value="1"/>
</dbReference>
<dbReference type="SUPFAM" id="SSF47384">
    <property type="entry name" value="Homodimeric domain of signal transducing histidine kinase"/>
    <property type="match status" value="1"/>
</dbReference>
<feature type="transmembrane region" description="Helical" evidence="7">
    <location>
        <begin position="7"/>
        <end position="28"/>
    </location>
</feature>
<evidence type="ECO:0000256" key="6">
    <source>
        <dbReference type="ARBA" id="ARBA00023012"/>
    </source>
</evidence>
<evidence type="ECO:0000256" key="2">
    <source>
        <dbReference type="ARBA" id="ARBA00012438"/>
    </source>
</evidence>
<keyword evidence="4" id="KW-0808">Transferase</keyword>
<dbReference type="PANTHER" id="PTHR43711">
    <property type="entry name" value="TWO-COMPONENT HISTIDINE KINASE"/>
    <property type="match status" value="1"/>
</dbReference>
<dbReference type="InterPro" id="IPR004358">
    <property type="entry name" value="Sig_transdc_His_kin-like_C"/>
</dbReference>
<dbReference type="Gene3D" id="1.10.287.130">
    <property type="match status" value="1"/>
</dbReference>
<dbReference type="InterPro" id="IPR050736">
    <property type="entry name" value="Sensor_HK_Regulatory"/>
</dbReference>
<dbReference type="SMART" id="SM00387">
    <property type="entry name" value="HATPase_c"/>
    <property type="match status" value="1"/>
</dbReference>
<sequence length="531" mass="59702">MNRRKIYGIVVLMSIALTGLVSFQGYWINQTVQANQERFEQNVYAALNSVVNQIERQEAYVLAYQTLEQRVLQLDTSGLYPIASSSSSQVQIIQRGEEGQSSVYTYNQQSGQHSESPKPEIDLSVGVAPADSPAILTIRPPAPAPNSNPTYVYWERIRKLERRTGMFEDAIQQLITGSRPVHSRVSNQQIDSLLRVALGDRGIQTPYEYAVVDAEVDSILMTNTPQLANVLHADAQVALFPNDFVPSSAFLNIKFPEQHWYLLKKIWTTLISSLLFTGIVVYCFVYAINTIFRQKKLSDMKNDFINNMTHELKTPISTVSLAVEALQDAEMAQNPTILERYLNIIREENARLGSQVERVLQIASLDKKDFTLKKEEVEVHELIEKIIKNATPSISKREGSLDAHLNAERTTVCADPHHLSNVLTNLIDNANKYSPEAPHITLRTKNTRTGMIIEVEDQGMGMSREVQTKVFDKFYRAPTGNRHDVKGFGLGLSYVRSIVEAHGGQVSVQSKLGEGSTFTVYLPYEHEGITR</sequence>
<proteinExistence type="predicted"/>
<dbReference type="CDD" id="cd00082">
    <property type="entry name" value="HisKA"/>
    <property type="match status" value="1"/>
</dbReference>